<dbReference type="PROSITE" id="PS50801">
    <property type="entry name" value="STAS"/>
    <property type="match status" value="1"/>
</dbReference>
<dbReference type="Gene3D" id="3.30.750.24">
    <property type="entry name" value="STAS domain"/>
    <property type="match status" value="1"/>
</dbReference>
<protein>
    <submittedName>
        <fullName evidence="2">Phospholipid transport system transporter-binding protein</fullName>
    </submittedName>
</protein>
<dbReference type="CDD" id="cd07043">
    <property type="entry name" value="STAS_anti-anti-sigma_factors"/>
    <property type="match status" value="1"/>
</dbReference>
<dbReference type="InterPro" id="IPR058548">
    <property type="entry name" value="MlaB-like_STAS"/>
</dbReference>
<dbReference type="InterPro" id="IPR002645">
    <property type="entry name" value="STAS_dom"/>
</dbReference>
<dbReference type="EMBL" id="RBXP01000018">
    <property type="protein sequence ID" value="RKT50315.1"/>
    <property type="molecule type" value="Genomic_DNA"/>
</dbReference>
<evidence type="ECO:0000313" key="3">
    <source>
        <dbReference type="Proteomes" id="UP000270626"/>
    </source>
</evidence>
<feature type="domain" description="STAS" evidence="1">
    <location>
        <begin position="37"/>
        <end position="93"/>
    </location>
</feature>
<dbReference type="AlphaFoldDB" id="A0A495VPN8"/>
<reference evidence="2 3" key="1">
    <citation type="submission" date="2018-10" db="EMBL/GenBank/DDBJ databases">
        <title>Genomic Encyclopedia of Type Strains, Phase IV (KMG-IV): sequencing the most valuable type-strain genomes for metagenomic binning, comparative biology and taxonomic classification.</title>
        <authorList>
            <person name="Goeker M."/>
        </authorList>
    </citation>
    <scope>NUCLEOTIDE SEQUENCE [LARGE SCALE GENOMIC DNA]</scope>
    <source>
        <strain evidence="2 3">DSM 23841</strain>
    </source>
</reference>
<gene>
    <name evidence="2" type="ORF">DFR40_2870</name>
</gene>
<proteinExistence type="predicted"/>
<sequence length="93" mass="9628">MIERAAGRLSVHSAMVTDNARALFESGCALMVAGEQVFDLSAVDEADSSAVAVMLGWLRHAPTVGAQVRFAGIPAGVLSLAELYGTAELLPQA</sequence>
<evidence type="ECO:0000259" key="1">
    <source>
        <dbReference type="PROSITE" id="PS50801"/>
    </source>
</evidence>
<dbReference type="InterPro" id="IPR036513">
    <property type="entry name" value="STAS_dom_sf"/>
</dbReference>
<dbReference type="OrthoDB" id="8563468at2"/>
<dbReference type="RefSeq" id="WP_121459152.1">
    <property type="nucleotide sequence ID" value="NZ_JAANMQ010000004.1"/>
</dbReference>
<dbReference type="Proteomes" id="UP000270626">
    <property type="component" value="Unassembled WGS sequence"/>
</dbReference>
<comment type="caution">
    <text evidence="2">The sequence shown here is derived from an EMBL/GenBank/DDBJ whole genome shotgun (WGS) entry which is preliminary data.</text>
</comment>
<dbReference type="Pfam" id="PF13466">
    <property type="entry name" value="STAS_2"/>
    <property type="match status" value="1"/>
</dbReference>
<accession>A0A495VPN8</accession>
<keyword evidence="3" id="KW-1185">Reference proteome</keyword>
<name>A0A495VPN8_9RHOO</name>
<organism evidence="2 3">
    <name type="scientific">Azonexus fungiphilus</name>
    <dbReference type="NCBI Taxonomy" id="146940"/>
    <lineage>
        <taxon>Bacteria</taxon>
        <taxon>Pseudomonadati</taxon>
        <taxon>Pseudomonadota</taxon>
        <taxon>Betaproteobacteria</taxon>
        <taxon>Rhodocyclales</taxon>
        <taxon>Azonexaceae</taxon>
        <taxon>Azonexus</taxon>
    </lineage>
</organism>
<dbReference type="SUPFAM" id="SSF52091">
    <property type="entry name" value="SpoIIaa-like"/>
    <property type="match status" value="1"/>
</dbReference>
<evidence type="ECO:0000313" key="2">
    <source>
        <dbReference type="EMBL" id="RKT50315.1"/>
    </source>
</evidence>